<dbReference type="Proteomes" id="UP000076962">
    <property type="component" value="Unassembled WGS sequence"/>
</dbReference>
<accession>A0A176S7S5</accession>
<comment type="caution">
    <text evidence="1">The sequence shown here is derived from an EMBL/GenBank/DDBJ whole genome shotgun (WGS) entry which is preliminary data.</text>
</comment>
<proteinExistence type="predicted"/>
<evidence type="ECO:0000313" key="2">
    <source>
        <dbReference type="Proteomes" id="UP000076962"/>
    </source>
</evidence>
<organism evidence="1 2">
    <name type="scientific">Candidatus Thiomargarita nelsonii</name>
    <dbReference type="NCBI Taxonomy" id="1003181"/>
    <lineage>
        <taxon>Bacteria</taxon>
        <taxon>Pseudomonadati</taxon>
        <taxon>Pseudomonadota</taxon>
        <taxon>Gammaproteobacteria</taxon>
        <taxon>Thiotrichales</taxon>
        <taxon>Thiotrichaceae</taxon>
        <taxon>Thiomargarita</taxon>
    </lineage>
</organism>
<name>A0A176S7S5_9GAMM</name>
<evidence type="ECO:0000313" key="1">
    <source>
        <dbReference type="EMBL" id="OAD23946.1"/>
    </source>
</evidence>
<protein>
    <submittedName>
        <fullName evidence="1">Uncharacterized protein</fullName>
    </submittedName>
</protein>
<dbReference type="EMBL" id="LUTY01000082">
    <property type="protein sequence ID" value="OAD23946.1"/>
    <property type="molecule type" value="Genomic_DNA"/>
</dbReference>
<reference evidence="1 2" key="1">
    <citation type="submission" date="2016-05" db="EMBL/GenBank/DDBJ databases">
        <title>Single-cell genome of chain-forming Candidatus Thiomargarita nelsonii and comparison to other large sulfur-oxidizing bacteria.</title>
        <authorList>
            <person name="Winkel M."/>
            <person name="Salman V."/>
            <person name="Woyke T."/>
            <person name="Schulz-Vogt H."/>
            <person name="Richter M."/>
            <person name="Flood B."/>
            <person name="Bailey J."/>
            <person name="Amann R."/>
            <person name="Mussmann M."/>
        </authorList>
    </citation>
    <scope>NUCLEOTIDE SEQUENCE [LARGE SCALE GENOMIC DNA]</scope>
    <source>
        <strain evidence="1 2">THI036</strain>
    </source>
</reference>
<sequence length="71" mass="7868">MATKSITDSISSRMPTTKTRPIISSLIHSKCQINRHSIPISRCTLTSLIQSLSIIIPTCRLSICNDFVSCF</sequence>
<dbReference type="AlphaFoldDB" id="A0A176S7S5"/>
<keyword evidence="2" id="KW-1185">Reference proteome</keyword>
<gene>
    <name evidence="1" type="ORF">THIOM_000205</name>
</gene>